<keyword evidence="4" id="KW-0479">Metal-binding</keyword>
<protein>
    <submittedName>
        <fullName evidence="12">6-phosphofructokinase, alpha subunit</fullName>
    </submittedName>
</protein>
<reference evidence="12 13" key="1">
    <citation type="journal article" date="2020" name="J. Phycol.">
        <title>Comparative genome analysis reveals Cyanidiococcus gen. nov., a new extremophilic red algal genus sister to Cyanidioschyzon (Cyanidioschyzonaceae, Rhodophyta).</title>
        <authorList>
            <person name="Liu S.-L."/>
            <person name="Chiang Y.-R."/>
            <person name="Yoon H.S."/>
            <person name="Fu H.-Y."/>
        </authorList>
    </citation>
    <scope>NUCLEOTIDE SEQUENCE [LARGE SCALE GENOMIC DNA]</scope>
    <source>
        <strain evidence="12 13">THAL066</strain>
    </source>
</reference>
<keyword evidence="5" id="KW-0547">Nucleotide-binding</keyword>
<evidence type="ECO:0000256" key="7">
    <source>
        <dbReference type="ARBA" id="ARBA00022840"/>
    </source>
</evidence>
<keyword evidence="8" id="KW-0460">Magnesium</keyword>
<evidence type="ECO:0000256" key="1">
    <source>
        <dbReference type="ARBA" id="ARBA00001946"/>
    </source>
</evidence>
<evidence type="ECO:0000256" key="2">
    <source>
        <dbReference type="ARBA" id="ARBA00002659"/>
    </source>
</evidence>
<dbReference type="AlphaFoldDB" id="A0A7J7IGK2"/>
<comment type="caution">
    <text evidence="12">The sequence shown here is derived from an EMBL/GenBank/DDBJ whole genome shotgun (WGS) entry which is preliminary data.</text>
</comment>
<evidence type="ECO:0000259" key="11">
    <source>
        <dbReference type="Pfam" id="PF00365"/>
    </source>
</evidence>
<evidence type="ECO:0000256" key="5">
    <source>
        <dbReference type="ARBA" id="ARBA00022741"/>
    </source>
</evidence>
<dbReference type="GO" id="GO:0005737">
    <property type="term" value="C:cytoplasm"/>
    <property type="evidence" value="ECO:0007669"/>
    <property type="project" value="UniProtKB-ARBA"/>
</dbReference>
<comment type="cofactor">
    <cofactor evidence="1">
        <name>Mg(2+)</name>
        <dbReference type="ChEBI" id="CHEBI:18420"/>
    </cofactor>
</comment>
<feature type="domain" description="Phosphofructokinase" evidence="11">
    <location>
        <begin position="232"/>
        <end position="539"/>
    </location>
</feature>
<keyword evidence="6 12" id="KW-0418">Kinase</keyword>
<sequence>MAIPSYNCRNCSKADLLNSGTDQSFRSCIEPRSLQHLDSPEVRLVNKNRPSSSHTVLLEIILQTKPPRIPLQVANRRNPVDTMPVPLVDLIAPPPLRHRPMSVAPHVLANASKAVPLCLFMSLPARVPANSATDQLHPYTRILYPREELTKNCETGQIGVPHLRHYFEHTGRFPSPLLTATETHSLGRSFVPDEETVLVDIVARWGDPSVSREYMRSGPREFVAFHPQSVKAAIVTCGGLCPGINTVVREIYLALKNIYGIREIYGVQMGYRGFYAPDLNTVPLSDEFVKGIQHRGGSILGSTRGGFELSLIVDSIASRGLNQVYIIGGDGTQRGAYKIFEECMRRRLMVSVVGIPKTIDNDIAIIDHSFGFVTAVQEAQRAIRAAYVEATSGFNGIGLVRLMGRNSGNISMLATLAAGDVDVCLIPEIDFDLDGPHGLLIHLENLLKQKGYCVVVVAEGAGLKHIQKAQESEHEVDASGNVRMPNVGLWLAEKINSWFSSRGKEVNLKYIDPSYEIRSVPAVATDNIMCTLLAQSAVHGAMAGFTGFTCGTVNTHHVMIPMKEIISKGRTRVDLSSRMWHRVLASTLQPPLKNK</sequence>
<dbReference type="GO" id="GO:0006002">
    <property type="term" value="P:fructose 6-phosphate metabolic process"/>
    <property type="evidence" value="ECO:0007669"/>
    <property type="project" value="InterPro"/>
</dbReference>
<dbReference type="Proteomes" id="UP000530660">
    <property type="component" value="Unassembled WGS sequence"/>
</dbReference>
<keyword evidence="9" id="KW-0324">Glycolysis</keyword>
<evidence type="ECO:0000256" key="3">
    <source>
        <dbReference type="ARBA" id="ARBA00022679"/>
    </source>
</evidence>
<keyword evidence="13" id="KW-1185">Reference proteome</keyword>
<dbReference type="InterPro" id="IPR035966">
    <property type="entry name" value="PKF_sf"/>
</dbReference>
<evidence type="ECO:0000256" key="9">
    <source>
        <dbReference type="ARBA" id="ARBA00023152"/>
    </source>
</evidence>
<dbReference type="GO" id="GO:0005524">
    <property type="term" value="F:ATP binding"/>
    <property type="evidence" value="ECO:0007669"/>
    <property type="project" value="UniProtKB-KW"/>
</dbReference>
<evidence type="ECO:0000313" key="12">
    <source>
        <dbReference type="EMBL" id="KAF6002203.1"/>
    </source>
</evidence>
<comment type="catalytic activity">
    <reaction evidence="10">
        <text>beta-D-fructose 6-phosphate + ATP = beta-D-fructose 1,6-bisphosphate + ADP + H(+)</text>
        <dbReference type="Rhea" id="RHEA:16109"/>
        <dbReference type="ChEBI" id="CHEBI:15378"/>
        <dbReference type="ChEBI" id="CHEBI:30616"/>
        <dbReference type="ChEBI" id="CHEBI:32966"/>
        <dbReference type="ChEBI" id="CHEBI:57634"/>
        <dbReference type="ChEBI" id="CHEBI:456216"/>
        <dbReference type="EC" id="2.7.1.11"/>
    </reaction>
</comment>
<dbReference type="UniPathway" id="UPA00109">
    <property type="reaction ID" value="UER00182"/>
</dbReference>
<dbReference type="Pfam" id="PF00365">
    <property type="entry name" value="PFK"/>
    <property type="match status" value="1"/>
</dbReference>
<evidence type="ECO:0000313" key="13">
    <source>
        <dbReference type="Proteomes" id="UP000530660"/>
    </source>
</evidence>
<dbReference type="InterPro" id="IPR022953">
    <property type="entry name" value="ATP_PFK"/>
</dbReference>
<evidence type="ECO:0000256" key="4">
    <source>
        <dbReference type="ARBA" id="ARBA00022723"/>
    </source>
</evidence>
<dbReference type="SUPFAM" id="SSF53784">
    <property type="entry name" value="Phosphofructokinase"/>
    <property type="match status" value="1"/>
</dbReference>
<dbReference type="InterPro" id="IPR050929">
    <property type="entry name" value="PFKA"/>
</dbReference>
<dbReference type="PRINTS" id="PR00476">
    <property type="entry name" value="PHFRCTKINASE"/>
</dbReference>
<dbReference type="Gene3D" id="3.40.50.450">
    <property type="match status" value="1"/>
</dbReference>
<evidence type="ECO:0000256" key="6">
    <source>
        <dbReference type="ARBA" id="ARBA00022777"/>
    </source>
</evidence>
<keyword evidence="3" id="KW-0808">Transferase</keyword>
<evidence type="ECO:0000256" key="8">
    <source>
        <dbReference type="ARBA" id="ARBA00022842"/>
    </source>
</evidence>
<dbReference type="FunFam" id="3.40.50.450:FF:000002">
    <property type="entry name" value="ATP-dependent 6-phosphofructokinase"/>
    <property type="match status" value="1"/>
</dbReference>
<dbReference type="InterPro" id="IPR000023">
    <property type="entry name" value="Phosphofructokinase_dom"/>
</dbReference>
<evidence type="ECO:0000256" key="10">
    <source>
        <dbReference type="ARBA" id="ARBA00048070"/>
    </source>
</evidence>
<dbReference type="GO" id="GO:0046872">
    <property type="term" value="F:metal ion binding"/>
    <property type="evidence" value="ECO:0007669"/>
    <property type="project" value="UniProtKB-KW"/>
</dbReference>
<keyword evidence="7" id="KW-0067">ATP-binding</keyword>
<comment type="function">
    <text evidence="2">Catalyzes the phosphorylation of D-fructose 6-phosphate to fructose 1,6-bisphosphate by ATP, the first committing step of glycolysis.</text>
</comment>
<accession>A0A7J7IGK2</accession>
<dbReference type="NCBIfam" id="NF005301">
    <property type="entry name" value="PRK06830.1"/>
    <property type="match status" value="1"/>
</dbReference>
<organism evidence="12 13">
    <name type="scientific">Cyanidiococcus yangmingshanensis</name>
    <dbReference type="NCBI Taxonomy" id="2690220"/>
    <lineage>
        <taxon>Eukaryota</taxon>
        <taxon>Rhodophyta</taxon>
        <taxon>Bangiophyceae</taxon>
        <taxon>Cyanidiales</taxon>
        <taxon>Cyanidiaceae</taxon>
        <taxon>Cyanidiococcus</taxon>
    </lineage>
</organism>
<proteinExistence type="predicted"/>
<name>A0A7J7IGK2_9RHOD</name>
<dbReference type="OrthoDB" id="537915at2759"/>
<dbReference type="PANTHER" id="PTHR45770">
    <property type="entry name" value="ATP-DEPENDENT 6-PHOSPHOFRUCTOKINASE 1"/>
    <property type="match status" value="1"/>
</dbReference>
<dbReference type="GO" id="GO:0003872">
    <property type="term" value="F:6-phosphofructokinase activity"/>
    <property type="evidence" value="ECO:0007669"/>
    <property type="project" value="UniProtKB-EC"/>
</dbReference>
<dbReference type="EMBL" id="VWRR01000011">
    <property type="protein sequence ID" value="KAF6002203.1"/>
    <property type="molecule type" value="Genomic_DNA"/>
</dbReference>
<gene>
    <name evidence="12" type="primary">PFK1_1</name>
    <name evidence="12" type="ORF">F1559_002457</name>
</gene>